<dbReference type="Gene3D" id="2.60.300.12">
    <property type="entry name" value="HesB-like domain"/>
    <property type="match status" value="1"/>
</dbReference>
<comment type="caution">
    <text evidence="1">The sequence shown here is derived from an EMBL/GenBank/DDBJ whole genome shotgun (WGS) entry which is preliminary data.</text>
</comment>
<gene>
    <name evidence="1" type="ORF">IEQ34_017124</name>
</gene>
<dbReference type="SUPFAM" id="SSF89360">
    <property type="entry name" value="HesB-like domain"/>
    <property type="match status" value="1"/>
</dbReference>
<dbReference type="InterPro" id="IPR035903">
    <property type="entry name" value="HesB-like_dom_sf"/>
</dbReference>
<dbReference type="PANTHER" id="PTHR47265:SF1">
    <property type="entry name" value="IRON-SULFUR ASSEMBLY PROTEIN ISCA, CHLOROPLASTIC"/>
    <property type="match status" value="1"/>
</dbReference>
<accession>A0AAV7G9E5</accession>
<dbReference type="AlphaFoldDB" id="A0AAV7G9E5"/>
<dbReference type="EMBL" id="JAGFBR010000016">
    <property type="protein sequence ID" value="KAH0452800.1"/>
    <property type="molecule type" value="Genomic_DNA"/>
</dbReference>
<dbReference type="GO" id="GO:0016226">
    <property type="term" value="P:iron-sulfur cluster assembly"/>
    <property type="evidence" value="ECO:0007669"/>
    <property type="project" value="InterPro"/>
</dbReference>
<dbReference type="Proteomes" id="UP000775213">
    <property type="component" value="Unassembled WGS sequence"/>
</dbReference>
<dbReference type="GO" id="GO:0009570">
    <property type="term" value="C:chloroplast stroma"/>
    <property type="evidence" value="ECO:0007669"/>
    <property type="project" value="TreeGrafter"/>
</dbReference>
<name>A0AAV7G9E5_DENCH</name>
<evidence type="ECO:0000313" key="1">
    <source>
        <dbReference type="EMBL" id="KAH0452800.1"/>
    </source>
</evidence>
<dbReference type="InterPro" id="IPR031108">
    <property type="entry name" value="IscA_plant_cyanobact"/>
</dbReference>
<reference evidence="1 2" key="1">
    <citation type="journal article" date="2021" name="Hortic Res">
        <title>Chromosome-scale assembly of the Dendrobium chrysotoxum genome enhances the understanding of orchid evolution.</title>
        <authorList>
            <person name="Zhang Y."/>
            <person name="Zhang G.Q."/>
            <person name="Zhang D."/>
            <person name="Liu X.D."/>
            <person name="Xu X.Y."/>
            <person name="Sun W.H."/>
            <person name="Yu X."/>
            <person name="Zhu X."/>
            <person name="Wang Z.W."/>
            <person name="Zhao X."/>
            <person name="Zhong W.Y."/>
            <person name="Chen H."/>
            <person name="Yin W.L."/>
            <person name="Huang T."/>
            <person name="Niu S.C."/>
            <person name="Liu Z.J."/>
        </authorList>
    </citation>
    <scope>NUCLEOTIDE SEQUENCE [LARGE SCALE GENOMIC DNA]</scope>
    <source>
        <strain evidence="1">Lindl</strain>
    </source>
</reference>
<organism evidence="1 2">
    <name type="scientific">Dendrobium chrysotoxum</name>
    <name type="common">Orchid</name>
    <dbReference type="NCBI Taxonomy" id="161865"/>
    <lineage>
        <taxon>Eukaryota</taxon>
        <taxon>Viridiplantae</taxon>
        <taxon>Streptophyta</taxon>
        <taxon>Embryophyta</taxon>
        <taxon>Tracheophyta</taxon>
        <taxon>Spermatophyta</taxon>
        <taxon>Magnoliopsida</taxon>
        <taxon>Liliopsida</taxon>
        <taxon>Asparagales</taxon>
        <taxon>Orchidaceae</taxon>
        <taxon>Epidendroideae</taxon>
        <taxon>Malaxideae</taxon>
        <taxon>Dendrobiinae</taxon>
        <taxon>Dendrobium</taxon>
    </lineage>
</organism>
<dbReference type="GO" id="GO:0051536">
    <property type="term" value="F:iron-sulfur cluster binding"/>
    <property type="evidence" value="ECO:0007669"/>
    <property type="project" value="InterPro"/>
</dbReference>
<proteinExistence type="predicted"/>
<dbReference type="PANTHER" id="PTHR47265">
    <property type="entry name" value="IRON-SULFUR ASSEMBLY PROTEIN ISCA, CHLOROPLASTIC"/>
    <property type="match status" value="1"/>
</dbReference>
<dbReference type="GO" id="GO:0030674">
    <property type="term" value="F:protein-macromolecule adaptor activity"/>
    <property type="evidence" value="ECO:0007669"/>
    <property type="project" value="TreeGrafter"/>
</dbReference>
<keyword evidence="2" id="KW-1185">Reference proteome</keyword>
<sequence length="194" mass="20806">MALAGTGGPLSCRLPLNSRSPAINRPILALPKKASDGCRKKFLYVRFSASSATPTSGSIAPAISLSDKAFNHLNKMRVEKNDDLCLRIGVKQGGCSGMSYTMEFENRANTRFEDSLIEYKGFTIGAEGFGCGHRIFGSLSIAEEDRGSGPSQLYEWVAVCGRKSSCCRASIGRRVGRLNVQGSASEGNFNHSEG</sequence>
<evidence type="ECO:0008006" key="3">
    <source>
        <dbReference type="Google" id="ProtNLM"/>
    </source>
</evidence>
<evidence type="ECO:0000313" key="2">
    <source>
        <dbReference type="Proteomes" id="UP000775213"/>
    </source>
</evidence>
<protein>
    <recommendedName>
        <fullName evidence="3">FeS cluster biogenesis domain-containing protein</fullName>
    </recommendedName>
</protein>